<dbReference type="Pfam" id="PF13193">
    <property type="entry name" value="AMP-binding_C"/>
    <property type="match status" value="1"/>
</dbReference>
<evidence type="ECO:0000259" key="5">
    <source>
        <dbReference type="Pfam" id="PF00501"/>
    </source>
</evidence>
<dbReference type="AlphaFoldDB" id="A0A7C5KB26"/>
<dbReference type="InterPro" id="IPR045851">
    <property type="entry name" value="AMP-bd_C_sf"/>
</dbReference>
<organism evidence="7">
    <name type="scientific">Thermodesulfobium narugense</name>
    <dbReference type="NCBI Taxonomy" id="184064"/>
    <lineage>
        <taxon>Bacteria</taxon>
        <taxon>Pseudomonadati</taxon>
        <taxon>Thermodesulfobiota</taxon>
        <taxon>Thermodesulfobiia</taxon>
        <taxon>Thermodesulfobiales</taxon>
        <taxon>Thermodesulfobiaceae</taxon>
        <taxon>Thermodesulfobium</taxon>
    </lineage>
</organism>
<keyword evidence="2" id="KW-0436">Ligase</keyword>
<evidence type="ECO:0000259" key="6">
    <source>
        <dbReference type="Pfam" id="PF13193"/>
    </source>
</evidence>
<feature type="domain" description="AMP-dependent synthetase/ligase" evidence="5">
    <location>
        <begin position="58"/>
        <end position="414"/>
    </location>
</feature>
<dbReference type="Pfam" id="PF00501">
    <property type="entry name" value="AMP-binding"/>
    <property type="match status" value="1"/>
</dbReference>
<dbReference type="InterPro" id="IPR051087">
    <property type="entry name" value="Mitochondrial_ACSM"/>
</dbReference>
<keyword evidence="4" id="KW-0067">ATP-binding</keyword>
<dbReference type="GO" id="GO:0015645">
    <property type="term" value="F:fatty acid ligase activity"/>
    <property type="evidence" value="ECO:0007669"/>
    <property type="project" value="TreeGrafter"/>
</dbReference>
<proteinExistence type="inferred from homology"/>
<dbReference type="PANTHER" id="PTHR43605">
    <property type="entry name" value="ACYL-COENZYME A SYNTHETASE"/>
    <property type="match status" value="1"/>
</dbReference>
<evidence type="ECO:0000256" key="4">
    <source>
        <dbReference type="ARBA" id="ARBA00022840"/>
    </source>
</evidence>
<keyword evidence="3" id="KW-0547">Nucleotide-binding</keyword>
<feature type="domain" description="AMP-binding enzyme C-terminal" evidence="6">
    <location>
        <begin position="478"/>
        <end position="556"/>
    </location>
</feature>
<comment type="caution">
    <text evidence="7">The sequence shown here is derived from an EMBL/GenBank/DDBJ whole genome shotgun (WGS) entry which is preliminary data.</text>
</comment>
<dbReference type="SUPFAM" id="SSF56801">
    <property type="entry name" value="Acetyl-CoA synthetase-like"/>
    <property type="match status" value="1"/>
</dbReference>
<accession>A0A7C5KB26</accession>
<gene>
    <name evidence="7" type="ORF">ENL70_02600</name>
</gene>
<dbReference type="GO" id="GO:0005524">
    <property type="term" value="F:ATP binding"/>
    <property type="evidence" value="ECO:0007669"/>
    <property type="project" value="UniProtKB-KW"/>
</dbReference>
<sequence>MEEKGLLMKRETEEFLKLRDFILTYPDYETCRKEFIWPHLVKFNWALDYFDFIALNNEDTALLFVDDEGSEISVSYNSLRKRSNQVANFLKEIGLQKRDRVMVMMENSVSLFEILLGIMKAGGVIIPAATMLPPEDVADRVETANIKFIFIDSEIAVKLSSIENILNRYLSAVINVGNNSSSVFTQNREKSPAWINFNELNSFKEDYSPSFITYSTDEMYSFFTSGTTAKPKLVTHNHNYPVGHLTTLYWVGCKKGDIHYNISAPGWAKHAWSSVFVPWNAQATAFVYRYKGRFNPKNILSKIEKYKVTTLCAPLSVWKLFLIEDLKSYNFSLREVVSAGEPLNPEIIRKVKESINLNLREGYGQTESTLMIGNFKGEHVKKGSMGKAAPGYNLSILSSQLDVKNYGEDGQIGVKIYPIKPLGVLNAYNDEAKNASVFKGGYYLSGDTAYMDKDGYFYFVGRTDDVFKSLDYRISPFEVESEIMEHHAVLEVAVVPTTDERGLVVPKAFIVLKPDYIPSREMALEIFRFIRKHMAPYKRPRVIEFLDSFPKTVSAKIIRKDLREYDQKLKKKKINAEHEYKEKDFLEDLKSNV</sequence>
<dbReference type="InterPro" id="IPR000873">
    <property type="entry name" value="AMP-dep_synth/lig_dom"/>
</dbReference>
<dbReference type="InterPro" id="IPR042099">
    <property type="entry name" value="ANL_N_sf"/>
</dbReference>
<evidence type="ECO:0000256" key="1">
    <source>
        <dbReference type="ARBA" id="ARBA00006432"/>
    </source>
</evidence>
<dbReference type="GO" id="GO:0006633">
    <property type="term" value="P:fatty acid biosynthetic process"/>
    <property type="evidence" value="ECO:0007669"/>
    <property type="project" value="TreeGrafter"/>
</dbReference>
<dbReference type="GO" id="GO:0004321">
    <property type="term" value="F:fatty-acyl-CoA synthase activity"/>
    <property type="evidence" value="ECO:0007669"/>
    <property type="project" value="TreeGrafter"/>
</dbReference>
<dbReference type="GO" id="GO:0006637">
    <property type="term" value="P:acyl-CoA metabolic process"/>
    <property type="evidence" value="ECO:0007669"/>
    <property type="project" value="TreeGrafter"/>
</dbReference>
<dbReference type="Gene3D" id="3.30.300.30">
    <property type="match status" value="1"/>
</dbReference>
<comment type="similarity">
    <text evidence="1">Belongs to the ATP-dependent AMP-binding enzyme family.</text>
</comment>
<dbReference type="Gene3D" id="3.40.50.12780">
    <property type="entry name" value="N-terminal domain of ligase-like"/>
    <property type="match status" value="1"/>
</dbReference>
<protein>
    <submittedName>
        <fullName evidence="7">AMP-dependent synthetase</fullName>
    </submittedName>
</protein>
<dbReference type="PANTHER" id="PTHR43605:SF10">
    <property type="entry name" value="ACYL-COA SYNTHETASE MEDIUM CHAIN FAMILY MEMBER 3"/>
    <property type="match status" value="1"/>
</dbReference>
<evidence type="ECO:0000256" key="3">
    <source>
        <dbReference type="ARBA" id="ARBA00022741"/>
    </source>
</evidence>
<dbReference type="InterPro" id="IPR025110">
    <property type="entry name" value="AMP-bd_C"/>
</dbReference>
<evidence type="ECO:0000256" key="2">
    <source>
        <dbReference type="ARBA" id="ARBA00022598"/>
    </source>
</evidence>
<name>A0A7C5KB26_9BACT</name>
<dbReference type="EMBL" id="DRUY01000089">
    <property type="protein sequence ID" value="HHI65424.1"/>
    <property type="molecule type" value="Genomic_DNA"/>
</dbReference>
<reference evidence="7" key="1">
    <citation type="journal article" date="2020" name="mSystems">
        <title>Genome- and Community-Level Interaction Insights into Carbon Utilization and Element Cycling Functions of Hydrothermarchaeota in Hydrothermal Sediment.</title>
        <authorList>
            <person name="Zhou Z."/>
            <person name="Liu Y."/>
            <person name="Xu W."/>
            <person name="Pan J."/>
            <person name="Luo Z.H."/>
            <person name="Li M."/>
        </authorList>
    </citation>
    <scope>NUCLEOTIDE SEQUENCE [LARGE SCALE GENOMIC DNA]</scope>
    <source>
        <strain evidence="7">SpSt-1019</strain>
    </source>
</reference>
<evidence type="ECO:0000313" key="7">
    <source>
        <dbReference type="EMBL" id="HHI65424.1"/>
    </source>
</evidence>
<dbReference type="GO" id="GO:0016405">
    <property type="term" value="F:CoA-ligase activity"/>
    <property type="evidence" value="ECO:0007669"/>
    <property type="project" value="UniProtKB-ARBA"/>
</dbReference>